<dbReference type="eggNOG" id="COG0583">
    <property type="taxonomic scope" value="Bacteria"/>
</dbReference>
<evidence type="ECO:0000256" key="3">
    <source>
        <dbReference type="ARBA" id="ARBA00023125"/>
    </source>
</evidence>
<keyword evidence="3" id="KW-0238">DNA-binding</keyword>
<comment type="similarity">
    <text evidence="1">Belongs to the LysR transcriptional regulatory family.</text>
</comment>
<evidence type="ECO:0000256" key="4">
    <source>
        <dbReference type="ARBA" id="ARBA00023163"/>
    </source>
</evidence>
<evidence type="ECO:0000313" key="6">
    <source>
        <dbReference type="EMBL" id="ADZ84337.1"/>
    </source>
</evidence>
<dbReference type="GO" id="GO:0003700">
    <property type="term" value="F:DNA-binding transcription factor activity"/>
    <property type="evidence" value="ECO:0007669"/>
    <property type="project" value="InterPro"/>
</dbReference>
<dbReference type="Pfam" id="PF03466">
    <property type="entry name" value="LysR_substrate"/>
    <property type="match status" value="1"/>
</dbReference>
<dbReference type="STRING" id="642492.Clole_2636"/>
<dbReference type="PANTHER" id="PTHR30126:SF39">
    <property type="entry name" value="HTH-TYPE TRANSCRIPTIONAL REGULATOR CYSL"/>
    <property type="match status" value="1"/>
</dbReference>
<dbReference type="Pfam" id="PF00126">
    <property type="entry name" value="HTH_1"/>
    <property type="match status" value="1"/>
</dbReference>
<dbReference type="KEGG" id="cle:Clole_2636"/>
<reference evidence="6 7" key="1">
    <citation type="journal article" date="2011" name="J. Bacteriol.">
        <title>Complete genome sequence of the cellulose-degrading bacterium Cellulosilyticum lentocellum.</title>
        <authorList>
            <consortium name="US DOE Joint Genome Institute"/>
            <person name="Miller D.A."/>
            <person name="Suen G."/>
            <person name="Bruce D."/>
            <person name="Copeland A."/>
            <person name="Cheng J.F."/>
            <person name="Detter C."/>
            <person name="Goodwin L.A."/>
            <person name="Han C.S."/>
            <person name="Hauser L.J."/>
            <person name="Land M.L."/>
            <person name="Lapidus A."/>
            <person name="Lucas S."/>
            <person name="Meincke L."/>
            <person name="Pitluck S."/>
            <person name="Tapia R."/>
            <person name="Teshima H."/>
            <person name="Woyke T."/>
            <person name="Fox B.G."/>
            <person name="Angert E.R."/>
            <person name="Currie C.R."/>
        </authorList>
    </citation>
    <scope>NUCLEOTIDE SEQUENCE [LARGE SCALE GENOMIC DNA]</scope>
    <source>
        <strain evidence="7">ATCC 49066 / DSM 5427 / NCIMB 11756 / RHM5</strain>
    </source>
</reference>
<keyword evidence="4" id="KW-0804">Transcription</keyword>
<dbReference type="AlphaFoldDB" id="F2JIH1"/>
<dbReference type="SUPFAM" id="SSF46785">
    <property type="entry name" value="Winged helix' DNA-binding domain"/>
    <property type="match status" value="1"/>
</dbReference>
<dbReference type="FunFam" id="1.10.10.10:FF:000001">
    <property type="entry name" value="LysR family transcriptional regulator"/>
    <property type="match status" value="1"/>
</dbReference>
<dbReference type="SUPFAM" id="SSF53850">
    <property type="entry name" value="Periplasmic binding protein-like II"/>
    <property type="match status" value="1"/>
</dbReference>
<dbReference type="RefSeq" id="WP_013657630.1">
    <property type="nucleotide sequence ID" value="NC_015275.1"/>
</dbReference>
<dbReference type="GO" id="GO:0000976">
    <property type="term" value="F:transcription cis-regulatory region binding"/>
    <property type="evidence" value="ECO:0007669"/>
    <property type="project" value="TreeGrafter"/>
</dbReference>
<organism evidence="6 7">
    <name type="scientific">Cellulosilyticum lentocellum (strain ATCC 49066 / DSM 5427 / NCIMB 11756 / RHM5)</name>
    <name type="common">Clostridium lentocellum</name>
    <dbReference type="NCBI Taxonomy" id="642492"/>
    <lineage>
        <taxon>Bacteria</taxon>
        <taxon>Bacillati</taxon>
        <taxon>Bacillota</taxon>
        <taxon>Clostridia</taxon>
        <taxon>Lachnospirales</taxon>
        <taxon>Cellulosilyticaceae</taxon>
        <taxon>Cellulosilyticum</taxon>
    </lineage>
</organism>
<dbReference type="InterPro" id="IPR005119">
    <property type="entry name" value="LysR_subst-bd"/>
</dbReference>
<dbReference type="Proteomes" id="UP000008467">
    <property type="component" value="Chromosome"/>
</dbReference>
<dbReference type="InterPro" id="IPR036388">
    <property type="entry name" value="WH-like_DNA-bd_sf"/>
</dbReference>
<evidence type="ECO:0000256" key="1">
    <source>
        <dbReference type="ARBA" id="ARBA00009437"/>
    </source>
</evidence>
<evidence type="ECO:0000256" key="2">
    <source>
        <dbReference type="ARBA" id="ARBA00023015"/>
    </source>
</evidence>
<protein>
    <submittedName>
        <fullName evidence="6">Transcriptional regulator, LysR family</fullName>
    </submittedName>
</protein>
<dbReference type="InterPro" id="IPR036390">
    <property type="entry name" value="WH_DNA-bd_sf"/>
</dbReference>
<dbReference type="EMBL" id="CP002582">
    <property type="protein sequence ID" value="ADZ84337.1"/>
    <property type="molecule type" value="Genomic_DNA"/>
</dbReference>
<accession>F2JIH1</accession>
<evidence type="ECO:0000313" key="7">
    <source>
        <dbReference type="Proteomes" id="UP000008467"/>
    </source>
</evidence>
<evidence type="ECO:0000259" key="5">
    <source>
        <dbReference type="PROSITE" id="PS50931"/>
    </source>
</evidence>
<dbReference type="PROSITE" id="PS50931">
    <property type="entry name" value="HTH_LYSR"/>
    <property type="match status" value="1"/>
</dbReference>
<dbReference type="Gene3D" id="1.10.10.10">
    <property type="entry name" value="Winged helix-like DNA-binding domain superfamily/Winged helix DNA-binding domain"/>
    <property type="match status" value="1"/>
</dbReference>
<dbReference type="PRINTS" id="PR00039">
    <property type="entry name" value="HTHLYSR"/>
</dbReference>
<sequence>MLEELKTFIAVVEEKSFTKAAEKVNLSQPSVSVHIKHLESYFNTLLITRSMKPKKIMITESGHLLYKRSKQLLSLLDTTKEELHHINSSFKGHLKIGATSTIGEYLLPSFLADFCNHYQDINIEVSIGNTAEITSKMKTLQLDVALVEGVLSIPSFKQKCFFEDQLVLIAPSSYLFNEELLASHLLHKQRWLTREHGSGLREALDAFLVAHQIIPKSKLVLSSNYAIKEAVKNGLGIAMIPKSMIKQLGSLTTIQVLQLNTSYKIAFSSLLPKDLPTSPITDLFLESFVQYINTEYKHIIRNS</sequence>
<keyword evidence="7" id="KW-1185">Reference proteome</keyword>
<dbReference type="PANTHER" id="PTHR30126">
    <property type="entry name" value="HTH-TYPE TRANSCRIPTIONAL REGULATOR"/>
    <property type="match status" value="1"/>
</dbReference>
<gene>
    <name evidence="6" type="ordered locus">Clole_2636</name>
</gene>
<keyword evidence="2" id="KW-0805">Transcription regulation</keyword>
<dbReference type="InterPro" id="IPR000847">
    <property type="entry name" value="LysR_HTH_N"/>
</dbReference>
<feature type="domain" description="HTH lysR-type" evidence="5">
    <location>
        <begin position="1"/>
        <end position="59"/>
    </location>
</feature>
<name>F2JIH1_CELLD</name>
<proteinExistence type="inferred from homology"/>
<dbReference type="HOGENOM" id="CLU_039613_6_1_9"/>
<dbReference type="Gene3D" id="3.40.190.290">
    <property type="match status" value="1"/>
</dbReference>